<evidence type="ECO:0000256" key="1">
    <source>
        <dbReference type="SAM" id="Phobius"/>
    </source>
</evidence>
<feature type="transmembrane region" description="Helical" evidence="1">
    <location>
        <begin position="84"/>
        <end position="104"/>
    </location>
</feature>
<dbReference type="Proteomes" id="UP001330184">
    <property type="component" value="Chromosome"/>
</dbReference>
<dbReference type="InterPro" id="IPR006860">
    <property type="entry name" value="FecR"/>
</dbReference>
<evidence type="ECO:0000259" key="3">
    <source>
        <dbReference type="Pfam" id="PF16344"/>
    </source>
</evidence>
<dbReference type="PANTHER" id="PTHR30273:SF2">
    <property type="entry name" value="PROTEIN FECR"/>
    <property type="match status" value="1"/>
</dbReference>
<feature type="domain" description="FecR protein" evidence="2">
    <location>
        <begin position="176"/>
        <end position="270"/>
    </location>
</feature>
<dbReference type="Pfam" id="PF16344">
    <property type="entry name" value="FecR_C"/>
    <property type="match status" value="1"/>
</dbReference>
<proteinExistence type="predicted"/>
<evidence type="ECO:0000313" key="5">
    <source>
        <dbReference type="Proteomes" id="UP001330184"/>
    </source>
</evidence>
<sequence length="389" mass="44034">MNSQKRFEQLINKFVQNRCSKTESEELIRFLQQKDADLQLPSEDTVLSLLDSSNTIDEAKSNEIYQRILEVKTGQSKRRSIPKYWTSVAASIVVLISLGIYFMATTSEPQIHTLEKLVNQEHIILEMEDGTINVLDSLDHGQVVGVRGQSLGNVQNNRLTYDNDLRSEIPVYNTLKVPYGRKFELSLTDGTVVHVNAGSSLKYPVKFIDGLDRDVYLEGEAYFEVAHRSDQPFKVHMGGVGVEVLGTQFNATAFPENTQTDVVLVEGSVKLSAQDSFSNGKGAELLLQPGQMGTYTKNTEQITSQTVITDVYTRWVDGELIFRNLTFGEMLKKLERHFNIPIISNEDFVNREETFSANFGKESIDNVFAYLKEIYDLEYTIQDNKVIIN</sequence>
<dbReference type="RefSeq" id="WP_224834959.1">
    <property type="nucleotide sequence ID" value="NZ_AP027268.1"/>
</dbReference>
<keyword evidence="1" id="KW-0472">Membrane</keyword>
<dbReference type="InterPro" id="IPR032508">
    <property type="entry name" value="FecR_C"/>
</dbReference>
<evidence type="ECO:0000259" key="2">
    <source>
        <dbReference type="Pfam" id="PF04773"/>
    </source>
</evidence>
<protein>
    <submittedName>
        <fullName evidence="4">Anti-sigma factor</fullName>
    </submittedName>
</protein>
<name>A0AA48HAU8_9FLAO</name>
<dbReference type="InterPro" id="IPR012373">
    <property type="entry name" value="Ferrdict_sens_TM"/>
</dbReference>
<dbReference type="Pfam" id="PF04773">
    <property type="entry name" value="FecR"/>
    <property type="match status" value="1"/>
</dbReference>
<dbReference type="Gene3D" id="3.55.50.30">
    <property type="match status" value="1"/>
</dbReference>
<dbReference type="Gene3D" id="2.60.120.1440">
    <property type="match status" value="1"/>
</dbReference>
<dbReference type="PANTHER" id="PTHR30273">
    <property type="entry name" value="PERIPLASMIC SIGNAL SENSOR AND SIGMA FACTOR ACTIVATOR FECR-RELATED"/>
    <property type="match status" value="1"/>
</dbReference>
<organism evidence="4 5">
    <name type="scientific">Flagellimonas marinaquae</name>
    <dbReference type="NCBI Taxonomy" id="254955"/>
    <lineage>
        <taxon>Bacteria</taxon>
        <taxon>Pseudomonadati</taxon>
        <taxon>Bacteroidota</taxon>
        <taxon>Flavobacteriia</taxon>
        <taxon>Flavobacteriales</taxon>
        <taxon>Flavobacteriaceae</taxon>
        <taxon>Flagellimonas</taxon>
    </lineage>
</organism>
<keyword evidence="1" id="KW-0812">Transmembrane</keyword>
<reference evidence="4 5" key="1">
    <citation type="submission" date="2023-01" db="EMBL/GenBank/DDBJ databases">
        <title>Complete genome sequence of Muricauda aquimarina strain IFOP_LL357.</title>
        <authorList>
            <person name="Gajardo G."/>
            <person name="Ueki S."/>
            <person name="Maruyama F."/>
        </authorList>
    </citation>
    <scope>NUCLEOTIDE SEQUENCE [LARGE SCALE GENOMIC DNA]</scope>
    <source>
        <strain evidence="4 5">IFOP_LL357</strain>
    </source>
</reference>
<keyword evidence="1" id="KW-1133">Transmembrane helix</keyword>
<gene>
    <name evidence="4" type="ORF">MACH07_23210</name>
</gene>
<dbReference type="AlphaFoldDB" id="A0AA48HAU8"/>
<evidence type="ECO:0000313" key="4">
    <source>
        <dbReference type="EMBL" id="BDW93489.1"/>
    </source>
</evidence>
<dbReference type="GO" id="GO:0016989">
    <property type="term" value="F:sigma factor antagonist activity"/>
    <property type="evidence" value="ECO:0007669"/>
    <property type="project" value="TreeGrafter"/>
</dbReference>
<dbReference type="EMBL" id="AP027268">
    <property type="protein sequence ID" value="BDW93489.1"/>
    <property type="molecule type" value="Genomic_DNA"/>
</dbReference>
<feature type="domain" description="Protein FecR C-terminal" evidence="3">
    <location>
        <begin position="319"/>
        <end position="388"/>
    </location>
</feature>
<accession>A0AA48HAU8</accession>
<keyword evidence="5" id="KW-1185">Reference proteome</keyword>